<name>A0AAC8QIB5_9BACT</name>
<feature type="domain" description="Thioester reductase (TE)" evidence="1">
    <location>
        <begin position="5"/>
        <end position="241"/>
    </location>
</feature>
<dbReference type="PANTHER" id="PTHR11011:SF45">
    <property type="entry name" value="FATTY ACYL-COA REDUCTASE CG8306-RELATED"/>
    <property type="match status" value="1"/>
</dbReference>
<evidence type="ECO:0000313" key="3">
    <source>
        <dbReference type="EMBL" id="REG29775.1"/>
    </source>
</evidence>
<dbReference type="AlphaFoldDB" id="A0AAC8QIB5"/>
<dbReference type="EMBL" id="CP011509">
    <property type="protein sequence ID" value="AKJ08033.1"/>
    <property type="molecule type" value="Genomic_DNA"/>
</dbReference>
<dbReference type="GO" id="GO:0080019">
    <property type="term" value="F:alcohol-forming very long-chain fatty acyl-CoA reductase activity"/>
    <property type="evidence" value="ECO:0007669"/>
    <property type="project" value="InterPro"/>
</dbReference>
<dbReference type="InterPro" id="IPR036291">
    <property type="entry name" value="NAD(P)-bd_dom_sf"/>
</dbReference>
<dbReference type="KEGG" id="age:AA314_09659"/>
<gene>
    <name evidence="2" type="ORF">AA314_09659</name>
    <name evidence="3" type="ORF">ATI61_107471</name>
</gene>
<dbReference type="PANTHER" id="PTHR11011">
    <property type="entry name" value="MALE STERILITY PROTEIN 2-RELATED"/>
    <property type="match status" value="1"/>
</dbReference>
<dbReference type="Proteomes" id="UP000256345">
    <property type="component" value="Unassembled WGS sequence"/>
</dbReference>
<dbReference type="Pfam" id="PF07993">
    <property type="entry name" value="NAD_binding_4"/>
    <property type="match status" value="1"/>
</dbReference>
<dbReference type="Gene3D" id="3.40.50.720">
    <property type="entry name" value="NAD(P)-binding Rossmann-like Domain"/>
    <property type="match status" value="1"/>
</dbReference>
<protein>
    <submittedName>
        <fullName evidence="3">Long-chain acyl-CoA synthetase</fullName>
    </submittedName>
</protein>
<accession>A0AAC8QIB5</accession>
<proteinExistence type="predicted"/>
<evidence type="ECO:0000313" key="4">
    <source>
        <dbReference type="Proteomes" id="UP000035579"/>
    </source>
</evidence>
<dbReference type="EMBL" id="QUMU01000007">
    <property type="protein sequence ID" value="REG29775.1"/>
    <property type="molecule type" value="Genomic_DNA"/>
</dbReference>
<evidence type="ECO:0000313" key="2">
    <source>
        <dbReference type="EMBL" id="AKJ08033.1"/>
    </source>
</evidence>
<evidence type="ECO:0000313" key="5">
    <source>
        <dbReference type="Proteomes" id="UP000256345"/>
    </source>
</evidence>
<organism evidence="2 4">
    <name type="scientific">Archangium gephyra</name>
    <dbReference type="NCBI Taxonomy" id="48"/>
    <lineage>
        <taxon>Bacteria</taxon>
        <taxon>Pseudomonadati</taxon>
        <taxon>Myxococcota</taxon>
        <taxon>Myxococcia</taxon>
        <taxon>Myxococcales</taxon>
        <taxon>Cystobacterineae</taxon>
        <taxon>Archangiaceae</taxon>
        <taxon>Archangium</taxon>
    </lineage>
</organism>
<keyword evidence="5" id="KW-1185">Reference proteome</keyword>
<dbReference type="InterPro" id="IPR026055">
    <property type="entry name" value="FAR"/>
</dbReference>
<dbReference type="Proteomes" id="UP000035579">
    <property type="component" value="Chromosome"/>
</dbReference>
<dbReference type="GO" id="GO:0035336">
    <property type="term" value="P:long-chain fatty-acyl-CoA metabolic process"/>
    <property type="evidence" value="ECO:0007669"/>
    <property type="project" value="TreeGrafter"/>
</dbReference>
<dbReference type="RefSeq" id="WP_053067295.1">
    <property type="nucleotide sequence ID" value="NZ_CP011509.1"/>
</dbReference>
<evidence type="ECO:0000259" key="1">
    <source>
        <dbReference type="Pfam" id="PF07993"/>
    </source>
</evidence>
<dbReference type="SUPFAM" id="SSF51735">
    <property type="entry name" value="NAD(P)-binding Rossmann-fold domains"/>
    <property type="match status" value="1"/>
</dbReference>
<dbReference type="InterPro" id="IPR013120">
    <property type="entry name" value="FAR_NAD-bd"/>
</dbReference>
<reference evidence="2 4" key="1">
    <citation type="submission" date="2015-05" db="EMBL/GenBank/DDBJ databases">
        <title>Genome assembly of Archangium gephyra DSM 2261.</title>
        <authorList>
            <person name="Sharma G."/>
            <person name="Subramanian S."/>
        </authorList>
    </citation>
    <scope>NUCLEOTIDE SEQUENCE [LARGE SCALE GENOMIC DNA]</scope>
    <source>
        <strain evidence="2 4">DSM 2261</strain>
    </source>
</reference>
<sequence length="375" mass="41868">MKLFLTGITGAVGMELARWIALNTPKARVYALIRAPSPVVLMARWKKLAAKLWPDPLARPPEGQFIPVLGDISRPGLGLSPEDAARLAGEVTHVLHSAANVELDAPLPEARQANVDGTRHVFDVVRTFPRLERAGYVSTLFVAGQRPGRFLETDAVHEAGFVNPYEQSKYEAEHLVRGLMKELPLSIYRLAYLIGRDDGEVARYNSMHSLMRLFYEGHVGAFPGTPESRMDLSSTDYVASALLTLFLGHFEPGRTWHLGNGDGALRLQDFIDTMTEVSAETERRWAQGVFLPPDVVDEDTYTLLRRTLLQTQNPRSHEVIRLGDTMYGHLLAAQVFDTRSVHALIGEQVKPPPPRRLLRDVLRHCVATGWGRNRS</sequence>
<reference evidence="3 5" key="2">
    <citation type="submission" date="2018-08" db="EMBL/GenBank/DDBJ databases">
        <title>Genomic Encyclopedia of Archaeal and Bacterial Type Strains, Phase II (KMG-II): from individual species to whole genera.</title>
        <authorList>
            <person name="Goeker M."/>
        </authorList>
    </citation>
    <scope>NUCLEOTIDE SEQUENCE [LARGE SCALE GENOMIC DNA]</scope>
    <source>
        <strain evidence="3 5">DSM 2261</strain>
    </source>
</reference>